<dbReference type="Proteomes" id="UP000075304">
    <property type="component" value="Unassembled WGS sequence"/>
</dbReference>
<accession>A0A150K1N9</accession>
<proteinExistence type="predicted"/>
<reference evidence="1 2" key="1">
    <citation type="submission" date="2016-01" db="EMBL/GenBank/DDBJ databases">
        <title>Genome Sequences of Twelve Sporeforming Bacillus Species Isolated from Foods.</title>
        <authorList>
            <person name="Berendsen E.M."/>
            <person name="Wells-Bennik M.H."/>
            <person name="Krawcyk A.O."/>
            <person name="De Jong A."/>
            <person name="Holsappel S."/>
            <person name="Eijlander R.T."/>
            <person name="Kuipers O.P."/>
        </authorList>
    </citation>
    <scope>NUCLEOTIDE SEQUENCE [LARGE SCALE GENOMIC DNA]</scope>
    <source>
        <strain evidence="1 2">B4099</strain>
    </source>
</reference>
<dbReference type="AlphaFoldDB" id="A0A150K1N9"/>
<evidence type="ECO:0000313" key="2">
    <source>
        <dbReference type="Proteomes" id="UP000075304"/>
    </source>
</evidence>
<protein>
    <submittedName>
        <fullName evidence="1">Uncharacterized protein</fullName>
    </submittedName>
</protein>
<dbReference type="PATRIC" id="fig|1398.25.peg.793"/>
<sequence>MGVAFGVYVNTQLNKRKKDKYGRIKKDSIMDKLKSWYH</sequence>
<name>A0A150K1N9_HEYCO</name>
<organism evidence="1 2">
    <name type="scientific">Heyndrickxia coagulans</name>
    <name type="common">Weizmannia coagulans</name>
    <dbReference type="NCBI Taxonomy" id="1398"/>
    <lineage>
        <taxon>Bacteria</taxon>
        <taxon>Bacillati</taxon>
        <taxon>Bacillota</taxon>
        <taxon>Bacilli</taxon>
        <taxon>Bacillales</taxon>
        <taxon>Bacillaceae</taxon>
        <taxon>Heyndrickxia</taxon>
    </lineage>
</organism>
<comment type="caution">
    <text evidence="1">The sequence shown here is derived from an EMBL/GenBank/DDBJ whole genome shotgun (WGS) entry which is preliminary data.</text>
</comment>
<gene>
    <name evidence="1" type="ORF">B4099_3763</name>
</gene>
<dbReference type="EMBL" id="LQYI01000112">
    <property type="protein sequence ID" value="KYC63493.1"/>
    <property type="molecule type" value="Genomic_DNA"/>
</dbReference>
<evidence type="ECO:0000313" key="1">
    <source>
        <dbReference type="EMBL" id="KYC63493.1"/>
    </source>
</evidence>